<keyword evidence="4" id="KW-1185">Reference proteome</keyword>
<gene>
    <name evidence="3" type="ORF">Zmor_024915</name>
</gene>
<dbReference type="InterPro" id="IPR036034">
    <property type="entry name" value="PDZ_sf"/>
</dbReference>
<dbReference type="InterPro" id="IPR041489">
    <property type="entry name" value="PDZ_6"/>
</dbReference>
<accession>A0AA38HSE3</accession>
<dbReference type="Proteomes" id="UP001168821">
    <property type="component" value="Unassembled WGS sequence"/>
</dbReference>
<feature type="compositionally biased region" description="Polar residues" evidence="1">
    <location>
        <begin position="626"/>
        <end position="642"/>
    </location>
</feature>
<feature type="compositionally biased region" description="Basic and acidic residues" evidence="1">
    <location>
        <begin position="760"/>
        <end position="783"/>
    </location>
</feature>
<proteinExistence type="predicted"/>
<feature type="region of interest" description="Disordered" evidence="1">
    <location>
        <begin position="323"/>
        <end position="349"/>
    </location>
</feature>
<dbReference type="InterPro" id="IPR001478">
    <property type="entry name" value="PDZ"/>
</dbReference>
<comment type="caution">
    <text evidence="3">The sequence shown here is derived from an EMBL/GenBank/DDBJ whole genome shotgun (WGS) entry which is preliminary data.</text>
</comment>
<evidence type="ECO:0000313" key="4">
    <source>
        <dbReference type="Proteomes" id="UP001168821"/>
    </source>
</evidence>
<evidence type="ECO:0000256" key="1">
    <source>
        <dbReference type="SAM" id="MobiDB-lite"/>
    </source>
</evidence>
<protein>
    <recommendedName>
        <fullName evidence="2">PDZ domain-containing protein</fullName>
    </recommendedName>
</protein>
<feature type="region of interest" description="Disordered" evidence="1">
    <location>
        <begin position="730"/>
        <end position="819"/>
    </location>
</feature>
<dbReference type="Gene3D" id="2.30.42.10">
    <property type="match status" value="1"/>
</dbReference>
<dbReference type="Gene3D" id="2.30.29.30">
    <property type="entry name" value="Pleckstrin-homology domain (PH domain)/Phosphotyrosine-binding domain (PTB)"/>
    <property type="match status" value="1"/>
</dbReference>
<feature type="region of interest" description="Disordered" evidence="1">
    <location>
        <begin position="545"/>
        <end position="588"/>
    </location>
</feature>
<dbReference type="AlphaFoldDB" id="A0AA38HSE3"/>
<feature type="compositionally biased region" description="Polar residues" evidence="1">
    <location>
        <begin position="335"/>
        <end position="348"/>
    </location>
</feature>
<dbReference type="SMART" id="SM00228">
    <property type="entry name" value="PDZ"/>
    <property type="match status" value="1"/>
</dbReference>
<feature type="region of interest" description="Disordered" evidence="1">
    <location>
        <begin position="240"/>
        <end position="267"/>
    </location>
</feature>
<feature type="compositionally biased region" description="Basic and acidic residues" evidence="1">
    <location>
        <begin position="651"/>
        <end position="663"/>
    </location>
</feature>
<dbReference type="PROSITE" id="PS50106">
    <property type="entry name" value="PDZ"/>
    <property type="match status" value="1"/>
</dbReference>
<organism evidence="3 4">
    <name type="scientific">Zophobas morio</name>
    <dbReference type="NCBI Taxonomy" id="2755281"/>
    <lineage>
        <taxon>Eukaryota</taxon>
        <taxon>Metazoa</taxon>
        <taxon>Ecdysozoa</taxon>
        <taxon>Arthropoda</taxon>
        <taxon>Hexapoda</taxon>
        <taxon>Insecta</taxon>
        <taxon>Pterygota</taxon>
        <taxon>Neoptera</taxon>
        <taxon>Endopterygota</taxon>
        <taxon>Coleoptera</taxon>
        <taxon>Polyphaga</taxon>
        <taxon>Cucujiformia</taxon>
        <taxon>Tenebrionidae</taxon>
        <taxon>Zophobas</taxon>
    </lineage>
</organism>
<feature type="domain" description="PDZ" evidence="2">
    <location>
        <begin position="53"/>
        <end position="155"/>
    </location>
</feature>
<dbReference type="SUPFAM" id="SSF50156">
    <property type="entry name" value="PDZ domain-like"/>
    <property type="match status" value="1"/>
</dbReference>
<feature type="compositionally biased region" description="Low complexity" evidence="1">
    <location>
        <begin position="577"/>
        <end position="588"/>
    </location>
</feature>
<reference evidence="3" key="1">
    <citation type="journal article" date="2023" name="G3 (Bethesda)">
        <title>Whole genome assemblies of Zophobas morio and Tenebrio molitor.</title>
        <authorList>
            <person name="Kaur S."/>
            <person name="Stinson S.A."/>
            <person name="diCenzo G.C."/>
        </authorList>
    </citation>
    <scope>NUCLEOTIDE SEQUENCE</scope>
    <source>
        <strain evidence="3">QUZm001</strain>
    </source>
</reference>
<feature type="region of interest" description="Disordered" evidence="1">
    <location>
        <begin position="608"/>
        <end position="692"/>
    </location>
</feature>
<dbReference type="Pfam" id="PF17820">
    <property type="entry name" value="PDZ_6"/>
    <property type="match status" value="1"/>
</dbReference>
<dbReference type="SUPFAM" id="SSF50729">
    <property type="entry name" value="PH domain-like"/>
    <property type="match status" value="1"/>
</dbReference>
<dbReference type="InterPro" id="IPR011993">
    <property type="entry name" value="PH-like_dom_sf"/>
</dbReference>
<feature type="compositionally biased region" description="Basic and acidic residues" evidence="1">
    <location>
        <begin position="545"/>
        <end position="558"/>
    </location>
</feature>
<dbReference type="PANTHER" id="PTHR23175:SF23">
    <property type="entry name" value="PDZ DOMAIN-CONTAINING PROTEIN"/>
    <property type="match status" value="1"/>
</dbReference>
<feature type="compositionally biased region" description="Basic and acidic residues" evidence="1">
    <location>
        <begin position="806"/>
        <end position="819"/>
    </location>
</feature>
<feature type="compositionally biased region" description="Basic and acidic residues" evidence="1">
    <location>
        <begin position="670"/>
        <end position="680"/>
    </location>
</feature>
<dbReference type="PANTHER" id="PTHR23175">
    <property type="entry name" value="PDZ DOMAIN-CONTAINING PROTEIN"/>
    <property type="match status" value="1"/>
</dbReference>
<evidence type="ECO:0000313" key="3">
    <source>
        <dbReference type="EMBL" id="KAJ3642101.1"/>
    </source>
</evidence>
<dbReference type="EMBL" id="JALNTZ010000008">
    <property type="protein sequence ID" value="KAJ3642101.1"/>
    <property type="molecule type" value="Genomic_DNA"/>
</dbReference>
<sequence length="962" mass="107620">MTKEQEPKAAIVEQSPKSKGQHVVALDFVGLAGLSGWKSNAAGIAPTLRGPKSLCLKRNGDSFGFTLRHFIVYPPDSIAESDGRYAAVGALSAPMDTIFVKQVKDPSPAKRAGLRQGDRLVKVNEVLVTNKTYAQVVQLIQNTPEWLYLLVVPKEDDILQRYFAETAYNPISNQDVPRFVNDRQAAQHFLAQTLYPGEFQVDAISWRSLQNSYGYDYKQPLSYRSQRSADNLDIKDTLNPTYYPDDSFKRQRSRAQPQVPPVRKMGRRASDGCALYDYPELTDYADMKTIQRETQNQEMPALRYPNAAGCRLSLDAGRRESSSSLTSSLADGSKDSLNSYDSTSTLTGHETDDSAIISRLRRSLQQKEEFLKMTPEATVKQREFYSRPKKLEKAMWPPVESPSKGKPTHQNFQRVKNDIENERELQSVSGGVPVGLPQQRGANSPNDKLFVANQEKIKEAATAPSGLDHVEQFNGSFNAESDTSDERRLYPPSVQMVHKRARQFESGRPLPEDDPILSDRTSFYRSELARLSSKKVVPNVTERAQEFETRSSEPRRDAVAVPASPKKIQRDSRSLESTESSSSTSSVGLSIGELVAKRLSGNVMISTGSKYIHCPPPSEYGKPTETPENQANRVRARSSSAESWVVVDAQPEPKPESNKRISRQDAIVDDGNKTKDHQVDDPGQIPYADLPPLIPEPVEHMHCTPSVSITPAPTVLVPQTSKAVRPNQLDLEGPVRPARHLKPPSSTVDTPMRRPVSPADDERTTRRESYLKATEGGRMHIDSDMSDGDVSPQVLRSGSSSSSASLDREKANASPLDKEKHAVIREGPLHCKITEIDGKRSGDRSWKQIWAALKGPKLFLHKDKHHQRGRLLFLSIPKHDNFQVYLTNPLRQSRTFTRFYELAPDLDFNYARTEDKGETHPYQLREDKSGSALFYCSNAESSNRRADARLRRPAFELSRLLG</sequence>
<name>A0AA38HSE3_9CUCU</name>
<evidence type="ECO:0000259" key="2">
    <source>
        <dbReference type="PROSITE" id="PS50106"/>
    </source>
</evidence>